<dbReference type="VEuPathDB" id="PlasmoDB:PGAL8A_00515200"/>
<proteinExistence type="predicted"/>
<reference evidence="2" key="1">
    <citation type="submission" date="2015-04" db="EMBL/GenBank/DDBJ databases">
        <authorList>
            <consortium name="Pathogen Informatics"/>
        </authorList>
    </citation>
    <scope>NUCLEOTIDE SEQUENCE [LARGE SCALE GENOMIC DNA]</scope>
    <source>
        <strain evidence="2">8A</strain>
    </source>
</reference>
<dbReference type="OrthoDB" id="370250at2759"/>
<gene>
    <name evidence="2" type="ORF">PGAL8A_00515200</name>
</gene>
<comment type="caution">
    <text evidence="2">The sequence shown here is derived from an EMBL/GenBank/DDBJ whole genome shotgun (WGS) entry which is preliminary data.</text>
</comment>
<evidence type="ECO:0000313" key="2">
    <source>
        <dbReference type="EMBL" id="CRG97579.1"/>
    </source>
</evidence>
<evidence type="ECO:0000256" key="1">
    <source>
        <dbReference type="SAM" id="MobiDB-lite"/>
    </source>
</evidence>
<feature type="region of interest" description="Disordered" evidence="1">
    <location>
        <begin position="156"/>
        <end position="177"/>
    </location>
</feature>
<protein>
    <submittedName>
        <fullName evidence="2">Uncharacterized protein</fullName>
    </submittedName>
</protein>
<evidence type="ECO:0000313" key="3">
    <source>
        <dbReference type="Proteomes" id="UP000220797"/>
    </source>
</evidence>
<dbReference type="OMA" id="KQCYSEN"/>
<dbReference type="RefSeq" id="XP_028530380.1">
    <property type="nucleotide sequence ID" value="XM_028673982.1"/>
</dbReference>
<feature type="compositionally biased region" description="Polar residues" evidence="1">
    <location>
        <begin position="158"/>
        <end position="175"/>
    </location>
</feature>
<keyword evidence="3" id="KW-1185">Reference proteome</keyword>
<organism evidence="2 3">
    <name type="scientific">Plasmodium gallinaceum</name>
    <dbReference type="NCBI Taxonomy" id="5849"/>
    <lineage>
        <taxon>Eukaryota</taxon>
        <taxon>Sar</taxon>
        <taxon>Alveolata</taxon>
        <taxon>Apicomplexa</taxon>
        <taxon>Aconoidasida</taxon>
        <taxon>Haemosporida</taxon>
        <taxon>Plasmodiidae</taxon>
        <taxon>Plasmodium</taxon>
        <taxon>Plasmodium (Haemamoeba)</taxon>
    </lineage>
</organism>
<dbReference type="AlphaFoldDB" id="A0A1J1H224"/>
<dbReference type="GeneID" id="39733685"/>
<dbReference type="EMBL" id="CVMV01000110">
    <property type="protein sequence ID" value="CRG97579.1"/>
    <property type="molecule type" value="Genomic_DNA"/>
</dbReference>
<accession>A0A1J1H224</accession>
<sequence length="645" mass="75822">MSRLHTSTKEHFNTNAYLDSLISLNKYNDVFLYSNYSNGYNIPHILKIYANELQSSCDAYKSDSSHIRSENLLHRKTEQISDNTYLNSILHSSDVISSQNENKILHSDENFSYNPYRSKNNCTTENQDYSSSLNSIILAKNYSIKSSCTEEKKDLNNIEPNSTYGNERYNSINGENNDDKNVEIVNIKCHNHQNYGNDKKNYSEFSDIAKSKNGELDNFYSNFSSCIVENSLNYPNKNYSKNNYDLHEKNKAYIDESSCDKSCYLSDIDKDNIYNNYQLNYSTETSERSNKGILDGKFINSEILNNFSLGGYRNNNEYYSDDIIKIESELDEYSELKSINDSFKKEMECDVKSKKNDILQLEKYDSNKFFSLNRKVEKRNKKKNNIIFNEKKKSYSLEDMISGKVEIPSTIFMKLPFNSKGDNIIDSYRKNNKLLNFMKDCNDSVNLILKYPQIEKNKNKELKIPPKIAPLISDNIGLPIKYDDEFDRRNYHPNVQNLHMGKIFEKHVFSILKNKKDLGKKIFSKSNKFKKYKYDNNEGFWISNIDKKRLINPEKNDSYITELVYEKNNVYDEEMIFRSCKNYEVIPTINDLHKDNNFYLFLRKEKIYASDLKPNITTIMRRYDIDKVLDYKYVESCKGIIPVYE</sequence>
<name>A0A1J1H224_PLAGA</name>
<dbReference type="Proteomes" id="UP000220797">
    <property type="component" value="Unassembled WGS sequence"/>
</dbReference>